<evidence type="ECO:0000313" key="3">
    <source>
        <dbReference type="Proteomes" id="UP000317257"/>
    </source>
</evidence>
<evidence type="ECO:0000313" key="2">
    <source>
        <dbReference type="EMBL" id="TWU70931.1"/>
    </source>
</evidence>
<feature type="signal peptide" evidence="1">
    <location>
        <begin position="1"/>
        <end position="18"/>
    </location>
</feature>
<reference evidence="3" key="1">
    <citation type="submission" date="2018-12" db="EMBL/GenBank/DDBJ databases">
        <title>The complete genome of Metarhizium rileyi, a key fungal pathogen of Lepidoptera.</title>
        <authorList>
            <person name="Binneck E."/>
            <person name="Lastra C.C.L."/>
            <person name="Sosa-Gomez D.R."/>
        </authorList>
    </citation>
    <scope>NUCLEOTIDE SEQUENCE [LARGE SCALE GENOMIC DNA]</scope>
    <source>
        <strain evidence="3">Cep018-CH2</strain>
    </source>
</reference>
<keyword evidence="1" id="KW-0732">Signal</keyword>
<evidence type="ECO:0000256" key="1">
    <source>
        <dbReference type="SAM" id="SignalP"/>
    </source>
</evidence>
<sequence length="67" mass="7343">MKLSSLALSALAISPVLALPAMKWGSPPAPDIVFARRYKETPGLQEAQGHDHYIPKFRETARKAQLA</sequence>
<dbReference type="EMBL" id="SBHS01000057">
    <property type="protein sequence ID" value="TWU70931.1"/>
    <property type="molecule type" value="Genomic_DNA"/>
</dbReference>
<accession>A0A5C6G3Y1</accession>
<organism evidence="2 3">
    <name type="scientific">Metarhizium rileyi (strain RCEF 4871)</name>
    <name type="common">Nomuraea rileyi</name>
    <dbReference type="NCBI Taxonomy" id="1649241"/>
    <lineage>
        <taxon>Eukaryota</taxon>
        <taxon>Fungi</taxon>
        <taxon>Dikarya</taxon>
        <taxon>Ascomycota</taxon>
        <taxon>Pezizomycotina</taxon>
        <taxon>Sordariomycetes</taxon>
        <taxon>Hypocreomycetidae</taxon>
        <taxon>Hypocreales</taxon>
        <taxon>Clavicipitaceae</taxon>
        <taxon>Metarhizium</taxon>
    </lineage>
</organism>
<feature type="chain" id="PRO_5022772129" evidence="1">
    <location>
        <begin position="19"/>
        <end position="67"/>
    </location>
</feature>
<protein>
    <submittedName>
        <fullName evidence="2">Uncharacterized protein</fullName>
    </submittedName>
</protein>
<gene>
    <name evidence="2" type="ORF">ED733_001757</name>
</gene>
<name>A0A5C6G3Y1_METRR</name>
<dbReference type="Proteomes" id="UP000317257">
    <property type="component" value="Unassembled WGS sequence"/>
</dbReference>
<dbReference type="AlphaFoldDB" id="A0A5C6G3Y1"/>
<proteinExistence type="predicted"/>
<comment type="caution">
    <text evidence="2">The sequence shown here is derived from an EMBL/GenBank/DDBJ whole genome shotgun (WGS) entry which is preliminary data.</text>
</comment>